<evidence type="ECO:0000256" key="1">
    <source>
        <dbReference type="SAM" id="MobiDB-lite"/>
    </source>
</evidence>
<accession>A0ABQ2GS01</accession>
<proteinExistence type="predicted"/>
<evidence type="ECO:0000313" key="3">
    <source>
        <dbReference type="Proteomes" id="UP000616499"/>
    </source>
</evidence>
<organism evidence="2 3">
    <name type="scientific">Pseudomonas asuensis</name>
    <dbReference type="NCBI Taxonomy" id="1825787"/>
    <lineage>
        <taxon>Bacteria</taxon>
        <taxon>Pseudomonadati</taxon>
        <taxon>Pseudomonadota</taxon>
        <taxon>Gammaproteobacteria</taxon>
        <taxon>Pseudomonadales</taxon>
        <taxon>Pseudomonadaceae</taxon>
        <taxon>Pseudomonas</taxon>
    </lineage>
</organism>
<comment type="caution">
    <text evidence="2">The sequence shown here is derived from an EMBL/GenBank/DDBJ whole genome shotgun (WGS) entry which is preliminary data.</text>
</comment>
<reference evidence="3" key="1">
    <citation type="journal article" date="2019" name="Int. J. Syst. Evol. Microbiol.">
        <title>The Global Catalogue of Microorganisms (GCM) 10K type strain sequencing project: providing services to taxonomists for standard genome sequencing and annotation.</title>
        <authorList>
            <consortium name="The Broad Institute Genomics Platform"/>
            <consortium name="The Broad Institute Genome Sequencing Center for Infectious Disease"/>
            <person name="Wu L."/>
            <person name="Ma J."/>
        </authorList>
    </citation>
    <scope>NUCLEOTIDE SEQUENCE [LARGE SCALE GENOMIC DNA]</scope>
    <source>
        <strain evidence="3">JCM 13501</strain>
    </source>
</reference>
<sequence>MKIHFHPVGRKRRGQSKGPACGSGLQAGVIMPIAVRAGYAVKQSPTAQWQVNPELRAPTC</sequence>
<name>A0ABQ2GS01_9PSED</name>
<feature type="region of interest" description="Disordered" evidence="1">
    <location>
        <begin position="1"/>
        <end position="21"/>
    </location>
</feature>
<keyword evidence="3" id="KW-1185">Reference proteome</keyword>
<protein>
    <submittedName>
        <fullName evidence="2">Uncharacterized protein</fullName>
    </submittedName>
</protein>
<dbReference type="Proteomes" id="UP000616499">
    <property type="component" value="Unassembled WGS sequence"/>
</dbReference>
<evidence type="ECO:0000313" key="2">
    <source>
        <dbReference type="EMBL" id="GGM10472.1"/>
    </source>
</evidence>
<gene>
    <name evidence="2" type="ORF">GCM10009425_21860</name>
</gene>
<dbReference type="EMBL" id="BMNW01000004">
    <property type="protein sequence ID" value="GGM10472.1"/>
    <property type="molecule type" value="Genomic_DNA"/>
</dbReference>
<feature type="compositionally biased region" description="Basic residues" evidence="1">
    <location>
        <begin position="1"/>
        <end position="15"/>
    </location>
</feature>